<evidence type="ECO:0000313" key="2">
    <source>
        <dbReference type="Proteomes" id="UP000469424"/>
    </source>
</evidence>
<proteinExistence type="predicted"/>
<dbReference type="Proteomes" id="UP000469424">
    <property type="component" value="Unassembled WGS sequence"/>
</dbReference>
<sequence>MKNREKYSDEILTAIISSSLCSFMHDIVIPELVDSRKIDEFCDKLDCADCSKMFAFWQDGVYVEPPTDWVNVPVDTLVRVRDDENGEWLLRYFNRFDEKPFGYRDGHNYAVFADGATSVTGSGYIEHWNYCELVEDTDEVSQ</sequence>
<dbReference type="AlphaFoldDB" id="A0A6N7XKS9"/>
<gene>
    <name evidence="1" type="ORF">FYJ65_04795</name>
</gene>
<dbReference type="EMBL" id="VUNA01000007">
    <property type="protein sequence ID" value="MST70665.1"/>
    <property type="molecule type" value="Genomic_DNA"/>
</dbReference>
<keyword evidence="2" id="KW-1185">Reference proteome</keyword>
<accession>A0A6N7XKS9</accession>
<comment type="caution">
    <text evidence="1">The sequence shown here is derived from an EMBL/GenBank/DDBJ whole genome shotgun (WGS) entry which is preliminary data.</text>
</comment>
<evidence type="ECO:0000313" key="1">
    <source>
        <dbReference type="EMBL" id="MST70665.1"/>
    </source>
</evidence>
<reference evidence="1 2" key="1">
    <citation type="submission" date="2019-08" db="EMBL/GenBank/DDBJ databases">
        <title>In-depth cultivation of the pig gut microbiome towards novel bacterial diversity and tailored functional studies.</title>
        <authorList>
            <person name="Wylensek D."/>
            <person name="Hitch T.C.A."/>
            <person name="Clavel T."/>
        </authorList>
    </citation>
    <scope>NUCLEOTIDE SEQUENCE [LARGE SCALE GENOMIC DNA]</scope>
    <source>
        <strain evidence="1 2">WCA-MUC-591-APC-4B</strain>
    </source>
</reference>
<protein>
    <submittedName>
        <fullName evidence="1">Uncharacterized protein</fullName>
    </submittedName>
</protein>
<organism evidence="1 2">
    <name type="scientific">Mogibacterium kristiansenii</name>
    <dbReference type="NCBI Taxonomy" id="2606708"/>
    <lineage>
        <taxon>Bacteria</taxon>
        <taxon>Bacillati</taxon>
        <taxon>Bacillota</taxon>
        <taxon>Clostridia</taxon>
        <taxon>Peptostreptococcales</taxon>
        <taxon>Anaerovoracaceae</taxon>
        <taxon>Mogibacterium</taxon>
    </lineage>
</organism>
<name>A0A6N7XKS9_9FIRM</name>